<evidence type="ECO:0000313" key="6">
    <source>
        <dbReference type="Proteomes" id="UP000832097"/>
    </source>
</evidence>
<reference evidence="5 6" key="1">
    <citation type="submission" date="2022-03" db="EMBL/GenBank/DDBJ databases">
        <title>Mucilaginibacter sp. isolated from the gut of Protaetia brevitarsis seulensis larvae.</title>
        <authorList>
            <person name="Won M."/>
            <person name="Kim S.-J."/>
            <person name="Kwon S.-W."/>
        </authorList>
    </citation>
    <scope>NUCLEOTIDE SEQUENCE [LARGE SCALE GENOMIC DNA]</scope>
    <source>
        <strain evidence="5 6">CFWR-12</strain>
    </source>
</reference>
<proteinExistence type="predicted"/>
<evidence type="ECO:0000256" key="3">
    <source>
        <dbReference type="ARBA" id="ARBA00023163"/>
    </source>
</evidence>
<dbReference type="PANTHER" id="PTHR43537">
    <property type="entry name" value="TRANSCRIPTIONAL REGULATOR, GNTR FAMILY"/>
    <property type="match status" value="1"/>
</dbReference>
<dbReference type="SUPFAM" id="SSF48008">
    <property type="entry name" value="GntR ligand-binding domain-like"/>
    <property type="match status" value="1"/>
</dbReference>
<dbReference type="SUPFAM" id="SSF46785">
    <property type="entry name" value="Winged helix' DNA-binding domain"/>
    <property type="match status" value="1"/>
</dbReference>
<dbReference type="CDD" id="cd07377">
    <property type="entry name" value="WHTH_GntR"/>
    <property type="match status" value="1"/>
</dbReference>
<keyword evidence="6" id="KW-1185">Reference proteome</keyword>
<dbReference type="Proteomes" id="UP000832097">
    <property type="component" value="Chromosome"/>
</dbReference>
<keyword evidence="1" id="KW-0805">Transcription regulation</keyword>
<dbReference type="SMART" id="SM00345">
    <property type="entry name" value="HTH_GNTR"/>
    <property type="match status" value="1"/>
</dbReference>
<organism evidence="5 6">
    <name type="scientific">Agromyces larvae</name>
    <dbReference type="NCBI Taxonomy" id="2929802"/>
    <lineage>
        <taxon>Bacteria</taxon>
        <taxon>Bacillati</taxon>
        <taxon>Actinomycetota</taxon>
        <taxon>Actinomycetes</taxon>
        <taxon>Micrococcales</taxon>
        <taxon>Microbacteriaceae</taxon>
        <taxon>Agromyces</taxon>
    </lineage>
</organism>
<dbReference type="InterPro" id="IPR000524">
    <property type="entry name" value="Tscrpt_reg_HTH_GntR"/>
</dbReference>
<dbReference type="Pfam" id="PF00392">
    <property type="entry name" value="GntR"/>
    <property type="match status" value="1"/>
</dbReference>
<name>A0ABY4C420_9MICO</name>
<dbReference type="PROSITE" id="PS50949">
    <property type="entry name" value="HTH_GNTR"/>
    <property type="match status" value="1"/>
</dbReference>
<evidence type="ECO:0000256" key="1">
    <source>
        <dbReference type="ARBA" id="ARBA00023015"/>
    </source>
</evidence>
<gene>
    <name evidence="5" type="ORF">MTO99_08235</name>
</gene>
<dbReference type="Gene3D" id="1.10.10.10">
    <property type="entry name" value="Winged helix-like DNA-binding domain superfamily/Winged helix DNA-binding domain"/>
    <property type="match status" value="1"/>
</dbReference>
<dbReference type="InterPro" id="IPR011711">
    <property type="entry name" value="GntR_C"/>
</dbReference>
<dbReference type="Pfam" id="PF07729">
    <property type="entry name" value="FCD"/>
    <property type="match status" value="1"/>
</dbReference>
<dbReference type="InterPro" id="IPR036390">
    <property type="entry name" value="WH_DNA-bd_sf"/>
</dbReference>
<dbReference type="PANTHER" id="PTHR43537:SF45">
    <property type="entry name" value="GNTR FAMILY REGULATORY PROTEIN"/>
    <property type="match status" value="1"/>
</dbReference>
<keyword evidence="3" id="KW-0804">Transcription</keyword>
<evidence type="ECO:0000256" key="2">
    <source>
        <dbReference type="ARBA" id="ARBA00023125"/>
    </source>
</evidence>
<accession>A0ABY4C420</accession>
<dbReference type="SMART" id="SM00895">
    <property type="entry name" value="FCD"/>
    <property type="match status" value="1"/>
</dbReference>
<keyword evidence="2" id="KW-0238">DNA-binding</keyword>
<dbReference type="PRINTS" id="PR00035">
    <property type="entry name" value="HTHGNTR"/>
</dbReference>
<evidence type="ECO:0000259" key="4">
    <source>
        <dbReference type="PROSITE" id="PS50949"/>
    </source>
</evidence>
<protein>
    <submittedName>
        <fullName evidence="5">GntR family transcriptional regulator</fullName>
    </submittedName>
</protein>
<sequence>MTVYDDLRDLVVSGGLDPADRISETALAQRLEVSRTPVREALQRLDAEGLVHAAGRGIRVRLTVGRDLADLFEARAALEAHAAARLAELVAAGELAPARLAELDRLADATDATTRSGDLAAAAEGNRAFHLRVAELAGNRVIVDTLRAYWDRITVSTRAYLAAGDRAATVDDAHRDLLAAIAAGDPRAAATAAREHAMTTAAAIAATDERTSR</sequence>
<dbReference type="InterPro" id="IPR008920">
    <property type="entry name" value="TF_FadR/GntR_C"/>
</dbReference>
<dbReference type="EMBL" id="CP094528">
    <property type="protein sequence ID" value="UOE45719.1"/>
    <property type="molecule type" value="Genomic_DNA"/>
</dbReference>
<feature type="domain" description="HTH gntR-type" evidence="4">
    <location>
        <begin position="1"/>
        <end position="63"/>
    </location>
</feature>
<dbReference type="Gene3D" id="1.20.120.530">
    <property type="entry name" value="GntR ligand-binding domain-like"/>
    <property type="match status" value="1"/>
</dbReference>
<dbReference type="RefSeq" id="WP_243558317.1">
    <property type="nucleotide sequence ID" value="NZ_CP094528.1"/>
</dbReference>
<dbReference type="InterPro" id="IPR036388">
    <property type="entry name" value="WH-like_DNA-bd_sf"/>
</dbReference>
<evidence type="ECO:0000313" key="5">
    <source>
        <dbReference type="EMBL" id="UOE45719.1"/>
    </source>
</evidence>